<evidence type="ECO:0000313" key="2">
    <source>
        <dbReference type="Proteomes" id="UP000663859"/>
    </source>
</evidence>
<gene>
    <name evidence="1" type="ORF">MPNT_220020</name>
</gene>
<organism evidence="1 2">
    <name type="scientific">Candidatus Methylacidithermus pantelleriae</name>
    <dbReference type="NCBI Taxonomy" id="2744239"/>
    <lineage>
        <taxon>Bacteria</taxon>
        <taxon>Pseudomonadati</taxon>
        <taxon>Verrucomicrobiota</taxon>
        <taxon>Methylacidiphilae</taxon>
        <taxon>Methylacidiphilales</taxon>
        <taxon>Methylacidiphilaceae</taxon>
        <taxon>Candidatus Methylacidithermus</taxon>
    </lineage>
</organism>
<sequence>MERSFFYQMRPGVSLKKRKRFFLSRFGLTAQEFPTLRVGPPRKDGFEPGRAARGH</sequence>
<dbReference type="AlphaFoldDB" id="A0A8J2FPV8"/>
<name>A0A8J2FPV8_9BACT</name>
<dbReference type="Proteomes" id="UP000663859">
    <property type="component" value="Unassembled WGS sequence"/>
</dbReference>
<dbReference type="EMBL" id="CAJNOB010000015">
    <property type="protein sequence ID" value="CAF0697497.1"/>
    <property type="molecule type" value="Genomic_DNA"/>
</dbReference>
<evidence type="ECO:0000313" key="1">
    <source>
        <dbReference type="EMBL" id="CAF0697497.1"/>
    </source>
</evidence>
<keyword evidence="2" id="KW-1185">Reference proteome</keyword>
<accession>A0A8J2FPV8</accession>
<protein>
    <submittedName>
        <fullName evidence="1">Uncharacterized protein</fullName>
    </submittedName>
</protein>
<reference evidence="1" key="1">
    <citation type="submission" date="2021-02" db="EMBL/GenBank/DDBJ databases">
        <authorList>
            <person name="Cremers G."/>
            <person name="Picone N."/>
        </authorList>
    </citation>
    <scope>NUCLEOTIDE SEQUENCE</scope>
    <source>
        <strain evidence="1">PQ17</strain>
    </source>
</reference>
<proteinExistence type="predicted"/>
<comment type="caution">
    <text evidence="1">The sequence shown here is derived from an EMBL/GenBank/DDBJ whole genome shotgun (WGS) entry which is preliminary data.</text>
</comment>